<dbReference type="InParanoid" id="A0A2P6NTJ3"/>
<keyword evidence="3" id="KW-1185">Reference proteome</keyword>
<name>A0A2P6NTJ3_9EUKA</name>
<gene>
    <name evidence="2" type="ORF">PROFUN_01518</name>
</gene>
<feature type="chain" id="PRO_5015186117" description="Lipid-binding serum glycoprotein C-terminal domain-containing protein" evidence="1">
    <location>
        <begin position="17"/>
        <end position="450"/>
    </location>
</feature>
<dbReference type="InterPro" id="IPR032942">
    <property type="entry name" value="BPI/LBP/Plunc"/>
</dbReference>
<dbReference type="InterPro" id="IPR017943">
    <property type="entry name" value="Bactericidal_perm-incr_a/b_dom"/>
</dbReference>
<dbReference type="Gene3D" id="3.15.20.10">
    <property type="entry name" value="Bactericidal permeability-increasing protein, domain 2"/>
    <property type="match status" value="1"/>
</dbReference>
<reference evidence="2 3" key="1">
    <citation type="journal article" date="2018" name="Genome Biol. Evol.">
        <title>Multiple Roots of Fruiting Body Formation in Amoebozoa.</title>
        <authorList>
            <person name="Hillmann F."/>
            <person name="Forbes G."/>
            <person name="Novohradska S."/>
            <person name="Ferling I."/>
            <person name="Riege K."/>
            <person name="Groth M."/>
            <person name="Westermann M."/>
            <person name="Marz M."/>
            <person name="Spaller T."/>
            <person name="Winckler T."/>
            <person name="Schaap P."/>
            <person name="Glockner G."/>
        </authorList>
    </citation>
    <scope>NUCLEOTIDE SEQUENCE [LARGE SCALE GENOMIC DNA]</scope>
    <source>
        <strain evidence="2 3">Jena</strain>
    </source>
</reference>
<accession>A0A2P6NTJ3</accession>
<feature type="signal peptide" evidence="1">
    <location>
        <begin position="1"/>
        <end position="16"/>
    </location>
</feature>
<dbReference type="PANTHER" id="PTHR10504:SF131">
    <property type="entry name" value="BPI2 DOMAIN-CONTAINING PROTEIN"/>
    <property type="match status" value="1"/>
</dbReference>
<dbReference type="EMBL" id="MDYQ01000021">
    <property type="protein sequence ID" value="PRP87256.1"/>
    <property type="molecule type" value="Genomic_DNA"/>
</dbReference>
<dbReference type="AlphaFoldDB" id="A0A2P6NTJ3"/>
<protein>
    <recommendedName>
        <fullName evidence="4">Lipid-binding serum glycoprotein C-terminal domain-containing protein</fullName>
    </recommendedName>
</protein>
<dbReference type="GO" id="GO:0008289">
    <property type="term" value="F:lipid binding"/>
    <property type="evidence" value="ECO:0007669"/>
    <property type="project" value="InterPro"/>
</dbReference>
<dbReference type="Gene3D" id="3.15.10.10">
    <property type="entry name" value="Bactericidal permeability-increasing protein, domain 1"/>
    <property type="match status" value="1"/>
</dbReference>
<organism evidence="2 3">
    <name type="scientific">Planoprotostelium fungivorum</name>
    <dbReference type="NCBI Taxonomy" id="1890364"/>
    <lineage>
        <taxon>Eukaryota</taxon>
        <taxon>Amoebozoa</taxon>
        <taxon>Evosea</taxon>
        <taxon>Variosea</taxon>
        <taxon>Cavosteliida</taxon>
        <taxon>Cavosteliaceae</taxon>
        <taxon>Planoprotostelium</taxon>
    </lineage>
</organism>
<evidence type="ECO:0008006" key="4">
    <source>
        <dbReference type="Google" id="ProtNLM"/>
    </source>
</evidence>
<dbReference type="SUPFAM" id="SSF55394">
    <property type="entry name" value="Bactericidal permeability-increasing protein, BPI"/>
    <property type="match status" value="1"/>
</dbReference>
<sequence>MKTTFFILAVLALCSAQQANPAIRVVSNVTHLNNWLAEHLSVLSYVDLPVPDTEWKFLGLGLFKAERMRIQNVSAEGIRVDAVGDNRLRFSVDKATFTVPFHTRVGLVSSTGEVHLTDNSVETVVHIDGDADGKPIVVVESLKIRLGSFKVQIYVGKSLWTFINTAIPLIKSWVEDEIPSIALPMANNIIQTQLALYGTVIPVDPAKRLAVDVSFFSRPVFSDSLLQIEIRGLPHVNGQAVNCPSPYGPSQTGSNDISVFIDQGFMNCMTLAAADSDVLNEFLSNMTIPAPMPEPISLAVKLYPADTVIKMSQGVMKGAVHAQASIFRSAKPEGDAFLTVGVTGSTTVKLSFEGTNFTAVTVRGTVGDIDNSLSIMSFNGDQRGLSADIKTLAKQLALLDTFVNTDFVQSIPIPYPAELSMVPLAADELFDVLSLQFVDGGFYVGINYRV</sequence>
<proteinExistence type="predicted"/>
<keyword evidence="1" id="KW-0732">Signal</keyword>
<dbReference type="PANTHER" id="PTHR10504">
    <property type="entry name" value="BACTERICIDAL PERMEABILITY-INCREASING BPI PROTEIN-RELATED"/>
    <property type="match status" value="1"/>
</dbReference>
<evidence type="ECO:0000256" key="1">
    <source>
        <dbReference type="SAM" id="SignalP"/>
    </source>
</evidence>
<comment type="caution">
    <text evidence="2">The sequence shown here is derived from an EMBL/GenBank/DDBJ whole genome shotgun (WGS) entry which is preliminary data.</text>
</comment>
<dbReference type="Proteomes" id="UP000241769">
    <property type="component" value="Unassembled WGS sequence"/>
</dbReference>
<evidence type="ECO:0000313" key="3">
    <source>
        <dbReference type="Proteomes" id="UP000241769"/>
    </source>
</evidence>
<evidence type="ECO:0000313" key="2">
    <source>
        <dbReference type="EMBL" id="PRP87256.1"/>
    </source>
</evidence>